<dbReference type="OrthoDB" id="7848332at2759"/>
<sequence>MLCIGLEEVEYAARNPIIDVIDSCDIITTTQVRETFDPETMRSDQMDFLAKVELKPKLVTPTNDFTGSKPEITEGFCSDMPTSLSTSPYNPKTHWSQNILTFQEPIALASMKVNQSLLVRTLVLL</sequence>
<accession>A0A8S0VI92</accession>
<dbReference type="Gramene" id="OE9A067258T1">
    <property type="protein sequence ID" value="OE9A067258C1"/>
    <property type="gene ID" value="OE9A067258"/>
</dbReference>
<dbReference type="Pfam" id="PF22528">
    <property type="entry name" value="PRMT_C"/>
    <property type="match status" value="1"/>
</dbReference>
<dbReference type="GO" id="GO:0032259">
    <property type="term" value="P:methylation"/>
    <property type="evidence" value="ECO:0007669"/>
    <property type="project" value="UniProtKB-KW"/>
</dbReference>
<dbReference type="AlphaFoldDB" id="A0A8S0VI92"/>
<evidence type="ECO:0000313" key="6">
    <source>
        <dbReference type="Proteomes" id="UP000594638"/>
    </source>
</evidence>
<protein>
    <submittedName>
        <fullName evidence="5">Probable arginine N-methyltransferase 3</fullName>
    </submittedName>
</protein>
<reference evidence="5 6" key="1">
    <citation type="submission" date="2019-12" db="EMBL/GenBank/DDBJ databases">
        <authorList>
            <person name="Alioto T."/>
            <person name="Alioto T."/>
            <person name="Gomez Garrido J."/>
        </authorList>
    </citation>
    <scope>NUCLEOTIDE SEQUENCE [LARGE SCALE GENOMIC DNA]</scope>
</reference>
<evidence type="ECO:0000259" key="4">
    <source>
        <dbReference type="Pfam" id="PF22528"/>
    </source>
</evidence>
<dbReference type="GO" id="GO:0005634">
    <property type="term" value="C:nucleus"/>
    <property type="evidence" value="ECO:0007669"/>
    <property type="project" value="TreeGrafter"/>
</dbReference>
<evidence type="ECO:0000256" key="3">
    <source>
        <dbReference type="ARBA" id="ARBA00022691"/>
    </source>
</evidence>
<name>A0A8S0VI92_OLEEU</name>
<dbReference type="Gene3D" id="2.70.160.11">
    <property type="entry name" value="Hnrnp arginine n-methyltransferase1"/>
    <property type="match status" value="1"/>
</dbReference>
<comment type="caution">
    <text evidence="5">The sequence shown here is derived from an EMBL/GenBank/DDBJ whole genome shotgun (WGS) entry which is preliminary data.</text>
</comment>
<evidence type="ECO:0000256" key="1">
    <source>
        <dbReference type="ARBA" id="ARBA00022603"/>
    </source>
</evidence>
<dbReference type="GO" id="GO:0042054">
    <property type="term" value="F:histone methyltransferase activity"/>
    <property type="evidence" value="ECO:0007669"/>
    <property type="project" value="TreeGrafter"/>
</dbReference>
<gene>
    <name evidence="5" type="ORF">OLEA9_A067258</name>
</gene>
<keyword evidence="3" id="KW-0949">S-adenosyl-L-methionine</keyword>
<keyword evidence="1" id="KW-0489">Methyltransferase</keyword>
<dbReference type="InterPro" id="IPR025799">
    <property type="entry name" value="Arg_MeTrfase"/>
</dbReference>
<dbReference type="InterPro" id="IPR055135">
    <property type="entry name" value="PRMT_dom"/>
</dbReference>
<proteinExistence type="predicted"/>
<dbReference type="EMBL" id="CACTIH010009306">
    <property type="protein sequence ID" value="CAA3029394.1"/>
    <property type="molecule type" value="Genomic_DNA"/>
</dbReference>
<evidence type="ECO:0000256" key="2">
    <source>
        <dbReference type="ARBA" id="ARBA00022679"/>
    </source>
</evidence>
<evidence type="ECO:0000313" key="5">
    <source>
        <dbReference type="EMBL" id="CAA3029394.1"/>
    </source>
</evidence>
<organism evidence="5 6">
    <name type="scientific">Olea europaea subsp. europaea</name>
    <dbReference type="NCBI Taxonomy" id="158383"/>
    <lineage>
        <taxon>Eukaryota</taxon>
        <taxon>Viridiplantae</taxon>
        <taxon>Streptophyta</taxon>
        <taxon>Embryophyta</taxon>
        <taxon>Tracheophyta</taxon>
        <taxon>Spermatophyta</taxon>
        <taxon>Magnoliopsida</taxon>
        <taxon>eudicotyledons</taxon>
        <taxon>Gunneridae</taxon>
        <taxon>Pentapetalae</taxon>
        <taxon>asterids</taxon>
        <taxon>lamiids</taxon>
        <taxon>Lamiales</taxon>
        <taxon>Oleaceae</taxon>
        <taxon>Oleeae</taxon>
        <taxon>Olea</taxon>
    </lineage>
</organism>
<dbReference type="PANTHER" id="PTHR11006:SF89">
    <property type="entry name" value="PROTEIN ARGININE N-METHYLTRANSFERASE 3-RELATED"/>
    <property type="match status" value="1"/>
</dbReference>
<keyword evidence="2" id="KW-0808">Transferase</keyword>
<dbReference type="GO" id="GO:0016274">
    <property type="term" value="F:protein-arginine N-methyltransferase activity"/>
    <property type="evidence" value="ECO:0007669"/>
    <property type="project" value="InterPro"/>
</dbReference>
<dbReference type="PANTHER" id="PTHR11006">
    <property type="entry name" value="PROTEIN ARGININE N-METHYLTRANSFERASE"/>
    <property type="match status" value="1"/>
</dbReference>
<dbReference type="Proteomes" id="UP000594638">
    <property type="component" value="Unassembled WGS sequence"/>
</dbReference>
<keyword evidence="6" id="KW-1185">Reference proteome</keyword>
<feature type="domain" description="Protein arginine N-methyltransferase" evidence="4">
    <location>
        <begin position="10"/>
        <end position="109"/>
    </location>
</feature>